<dbReference type="EMBL" id="CAQQ02000620">
    <property type="status" value="NOT_ANNOTATED_CDS"/>
    <property type="molecule type" value="Genomic_DNA"/>
</dbReference>
<sequence>MEKKFQLKGRTTSLGYVSVYLDSKYIKFKGFIEKRTYQAAGWYTGAGFKFLVLHKLERTSNSVTYINTNIVQNQSPKIHPCFVQCVVGKFTTILTEMEKE</sequence>
<dbReference type="HOGENOM" id="CLU_2309181_0_0_1"/>
<organism evidence="1 2">
    <name type="scientific">Megaselia scalaris</name>
    <name type="common">Humpbacked fly</name>
    <name type="synonym">Phora scalaris</name>
    <dbReference type="NCBI Taxonomy" id="36166"/>
    <lineage>
        <taxon>Eukaryota</taxon>
        <taxon>Metazoa</taxon>
        <taxon>Ecdysozoa</taxon>
        <taxon>Arthropoda</taxon>
        <taxon>Hexapoda</taxon>
        <taxon>Insecta</taxon>
        <taxon>Pterygota</taxon>
        <taxon>Neoptera</taxon>
        <taxon>Endopterygota</taxon>
        <taxon>Diptera</taxon>
        <taxon>Brachycera</taxon>
        <taxon>Muscomorpha</taxon>
        <taxon>Platypezoidea</taxon>
        <taxon>Phoridae</taxon>
        <taxon>Megaseliini</taxon>
        <taxon>Megaselia</taxon>
    </lineage>
</organism>
<accession>T1GAB0</accession>
<reference evidence="2" key="1">
    <citation type="submission" date="2013-02" db="EMBL/GenBank/DDBJ databases">
        <authorList>
            <person name="Hughes D."/>
        </authorList>
    </citation>
    <scope>NUCLEOTIDE SEQUENCE</scope>
    <source>
        <strain>Durham</strain>
        <strain evidence="2">NC isolate 2 -- Noor lab</strain>
    </source>
</reference>
<keyword evidence="2" id="KW-1185">Reference proteome</keyword>
<protein>
    <submittedName>
        <fullName evidence="1">Uncharacterized protein</fullName>
    </submittedName>
</protein>
<reference evidence="1" key="2">
    <citation type="submission" date="2015-06" db="UniProtKB">
        <authorList>
            <consortium name="EnsemblMetazoa"/>
        </authorList>
    </citation>
    <scope>IDENTIFICATION</scope>
</reference>
<evidence type="ECO:0000313" key="2">
    <source>
        <dbReference type="Proteomes" id="UP000015102"/>
    </source>
</evidence>
<proteinExistence type="predicted"/>
<dbReference type="EnsemblMetazoa" id="MESCA000163-RA">
    <property type="protein sequence ID" value="MESCA000163-PA"/>
    <property type="gene ID" value="MESCA000163"/>
</dbReference>
<dbReference type="EMBL" id="CAQQ02000621">
    <property type="status" value="NOT_ANNOTATED_CDS"/>
    <property type="molecule type" value="Genomic_DNA"/>
</dbReference>
<dbReference type="AlphaFoldDB" id="T1GAB0"/>
<name>T1GAB0_MEGSC</name>
<evidence type="ECO:0000313" key="1">
    <source>
        <dbReference type="EnsemblMetazoa" id="MESCA000163-PA"/>
    </source>
</evidence>
<dbReference type="Proteomes" id="UP000015102">
    <property type="component" value="Unassembled WGS sequence"/>
</dbReference>